<dbReference type="PRINTS" id="PR00147">
    <property type="entry name" value="DNAPHOTLYASE"/>
</dbReference>
<dbReference type="Pfam" id="PF00875">
    <property type="entry name" value="DNA_photolyase"/>
    <property type="match status" value="1"/>
</dbReference>
<reference evidence="9" key="3">
    <citation type="submission" date="2021-03" db="EMBL/GenBank/DDBJ databases">
        <title>Genomic Encyclopedia of Type Strains, Phase IV (KMG-IV): sequencing the most valuable type-strain genomes for metagenomic binning, comparative biology and taxonomic classification.</title>
        <authorList>
            <person name="Goeker M."/>
        </authorList>
    </citation>
    <scope>NUCLEOTIDE SEQUENCE</scope>
    <source>
        <strain evidence="9">DSM 22443</strain>
    </source>
</reference>
<dbReference type="OrthoDB" id="11721at2157"/>
<feature type="site" description="Electron transfer via tryptophanyl radical" evidence="5">
    <location>
        <position position="295"/>
    </location>
</feature>
<dbReference type="InterPro" id="IPR036155">
    <property type="entry name" value="Crypto/Photolyase_N_sf"/>
</dbReference>
<protein>
    <submittedName>
        <fullName evidence="8">Deoxyribodipyrimidine photo-lyase</fullName>
        <ecNumber evidence="9">4.1.99.3</ecNumber>
    </submittedName>
</protein>
<evidence type="ECO:0000313" key="8">
    <source>
        <dbReference type="EMBL" id="GGM55284.1"/>
    </source>
</evidence>
<dbReference type="AlphaFoldDB" id="A0A830FWW9"/>
<dbReference type="PROSITE" id="PS51645">
    <property type="entry name" value="PHR_CRY_ALPHA_BETA"/>
    <property type="match status" value="1"/>
</dbReference>
<dbReference type="EMBL" id="JAGGKO010000001">
    <property type="protein sequence ID" value="MBP1953851.1"/>
    <property type="molecule type" value="Genomic_DNA"/>
</dbReference>
<dbReference type="Proteomes" id="UP000765891">
    <property type="component" value="Unassembled WGS sequence"/>
</dbReference>
<evidence type="ECO:0000256" key="4">
    <source>
        <dbReference type="PIRSR" id="PIRSR602081-1"/>
    </source>
</evidence>
<evidence type="ECO:0000313" key="10">
    <source>
        <dbReference type="Proteomes" id="UP000614609"/>
    </source>
</evidence>
<dbReference type="InterPro" id="IPR014729">
    <property type="entry name" value="Rossmann-like_a/b/a_fold"/>
</dbReference>
<dbReference type="EC" id="4.1.99.3" evidence="9"/>
<sequence length="461" mass="50915">MRLFWHRRDRRLHDNRGLAAAASDDTVLPVAVRDDAVGPPADSRARAYRAATDAALREAYRERGSDLRVRSGDPAAVLPALADECGADAVHWNVAYGRERRERAERVADACASAGLDVAAHTDAVLVAPETLGDDYRSHRAFLDDWEAVEKPEPAPTPDADALAAVTDDAALPAATADIDLPGAGHDAARKRLDGFVDAGIETYADTRDDLAAAVERPREAVSRLSPFLAAGALGIREAWAAAGAALDDAAGDAARNVEKYRYELTWRERHFHLLAANPDLRRETYRSFETPVAWRDDDEAFAAWRAGETGYPLVDAGMRQLEREGYVHNRPRQVVASFLTKHLLHDWRDGERHFARRLVDYDPASNAAMWQWCASTGTDTVDVRIFDPVAQMDKYDADAAFVSEYVPELRGVPARKVVEWPTLDAAERHDLAPAYADPIVERDAAYERAERAFETALGKR</sequence>
<dbReference type="SUPFAM" id="SSF48173">
    <property type="entry name" value="Cryptochrome/photolyase FAD-binding domain"/>
    <property type="match status" value="1"/>
</dbReference>
<dbReference type="Proteomes" id="UP000614609">
    <property type="component" value="Unassembled WGS sequence"/>
</dbReference>
<evidence type="ECO:0000256" key="1">
    <source>
        <dbReference type="ARBA" id="ARBA00022630"/>
    </source>
</evidence>
<dbReference type="InterPro" id="IPR005101">
    <property type="entry name" value="Cryptochr/Photolyase_FAD-bd"/>
</dbReference>
<dbReference type="Gene3D" id="1.10.579.10">
    <property type="entry name" value="DNA Cyclobutane Dipyrimidine Photolyase, subunit A, domain 3"/>
    <property type="match status" value="1"/>
</dbReference>
<dbReference type="PANTHER" id="PTHR11455:SF9">
    <property type="entry name" value="CRYPTOCHROME CIRCADIAN CLOCK 5 ISOFORM X1"/>
    <property type="match status" value="1"/>
</dbReference>
<dbReference type="InterPro" id="IPR018394">
    <property type="entry name" value="DNA_photolyase_1_CS_C"/>
</dbReference>
<feature type="site" description="Electron transfer via tryptophanyl radical" evidence="5">
    <location>
        <position position="348"/>
    </location>
</feature>
<proteinExistence type="inferred from homology"/>
<name>A0A830FWW9_9EURY</name>
<dbReference type="PROSITE" id="PS00394">
    <property type="entry name" value="DNA_PHOTOLYASES_1_1"/>
    <property type="match status" value="1"/>
</dbReference>
<accession>A0A830FWW9</accession>
<dbReference type="InterPro" id="IPR006050">
    <property type="entry name" value="DNA_photolyase_N"/>
</dbReference>
<keyword evidence="10" id="KW-1185">Reference proteome</keyword>
<reference evidence="8" key="1">
    <citation type="journal article" date="2014" name="Int. J. Syst. Evol. Microbiol.">
        <title>Complete genome sequence of Corynebacterium casei LMG S-19264T (=DSM 44701T), isolated from a smear-ripened cheese.</title>
        <authorList>
            <consortium name="US DOE Joint Genome Institute (JGI-PGF)"/>
            <person name="Walter F."/>
            <person name="Albersmeier A."/>
            <person name="Kalinowski J."/>
            <person name="Ruckert C."/>
        </authorList>
    </citation>
    <scope>NUCLEOTIDE SEQUENCE</scope>
    <source>
        <strain evidence="8">JCM 16108</strain>
    </source>
</reference>
<keyword evidence="8" id="KW-0456">Lyase</keyword>
<comment type="cofactor">
    <cofactor evidence="4">
        <name>FAD</name>
        <dbReference type="ChEBI" id="CHEBI:57692"/>
    </cofactor>
    <text evidence="4">Binds 1 FAD per subunit.</text>
</comment>
<dbReference type="GO" id="GO:0006950">
    <property type="term" value="P:response to stress"/>
    <property type="evidence" value="ECO:0007669"/>
    <property type="project" value="UniProtKB-ARBA"/>
</dbReference>
<keyword evidence="3 6" id="KW-0157">Chromophore</keyword>
<comment type="caution">
    <text evidence="8">The sequence shown here is derived from an EMBL/GenBank/DDBJ whole genome shotgun (WGS) entry which is preliminary data.</text>
</comment>
<comment type="similarity">
    <text evidence="6">Belongs to the DNA photolyase family.</text>
</comment>
<dbReference type="GO" id="GO:0003904">
    <property type="term" value="F:deoxyribodipyrimidine photo-lyase activity"/>
    <property type="evidence" value="ECO:0007669"/>
    <property type="project" value="UniProtKB-EC"/>
</dbReference>
<evidence type="ECO:0000259" key="7">
    <source>
        <dbReference type="PROSITE" id="PS51645"/>
    </source>
</evidence>
<feature type="site" description="Electron transfer via tryptophanyl radical" evidence="5">
    <location>
        <position position="371"/>
    </location>
</feature>
<feature type="binding site" evidence="4">
    <location>
        <begin position="361"/>
        <end position="363"/>
    </location>
    <ligand>
        <name>FAD</name>
        <dbReference type="ChEBI" id="CHEBI:57692"/>
    </ligand>
</feature>
<evidence type="ECO:0000256" key="3">
    <source>
        <dbReference type="ARBA" id="ARBA00022991"/>
    </source>
</evidence>
<feature type="domain" description="Photolyase/cryptochrome alpha/beta" evidence="7">
    <location>
        <begin position="1"/>
        <end position="126"/>
    </location>
</feature>
<evidence type="ECO:0000256" key="6">
    <source>
        <dbReference type="RuleBase" id="RU004182"/>
    </source>
</evidence>
<dbReference type="EMBL" id="BMOO01000001">
    <property type="protein sequence ID" value="GGM55284.1"/>
    <property type="molecule type" value="Genomic_DNA"/>
</dbReference>
<dbReference type="Gene3D" id="3.40.50.620">
    <property type="entry name" value="HUPs"/>
    <property type="match status" value="1"/>
</dbReference>
<evidence type="ECO:0000313" key="9">
    <source>
        <dbReference type="EMBL" id="MBP1953851.1"/>
    </source>
</evidence>
<dbReference type="InterPro" id="IPR036134">
    <property type="entry name" value="Crypto/Photolyase_FAD-like_sf"/>
</dbReference>
<evidence type="ECO:0000256" key="2">
    <source>
        <dbReference type="ARBA" id="ARBA00022827"/>
    </source>
</evidence>
<dbReference type="GO" id="GO:0071949">
    <property type="term" value="F:FAD binding"/>
    <property type="evidence" value="ECO:0007669"/>
    <property type="project" value="TreeGrafter"/>
</dbReference>
<dbReference type="Gene3D" id="1.25.40.80">
    <property type="match status" value="1"/>
</dbReference>
<evidence type="ECO:0000256" key="5">
    <source>
        <dbReference type="PIRSR" id="PIRSR602081-2"/>
    </source>
</evidence>
<keyword evidence="2 4" id="KW-0274">FAD</keyword>
<feature type="binding site" evidence="4">
    <location>
        <position position="261"/>
    </location>
    <ligand>
        <name>FAD</name>
        <dbReference type="ChEBI" id="CHEBI:57692"/>
    </ligand>
</feature>
<dbReference type="GO" id="GO:0003677">
    <property type="term" value="F:DNA binding"/>
    <property type="evidence" value="ECO:0007669"/>
    <property type="project" value="TreeGrafter"/>
</dbReference>
<feature type="binding site" evidence="4">
    <location>
        <position position="204"/>
    </location>
    <ligand>
        <name>FAD</name>
        <dbReference type="ChEBI" id="CHEBI:57692"/>
    </ligand>
</feature>
<gene>
    <name evidence="8" type="ORF">GCM10009017_01910</name>
    <name evidence="9" type="ORF">J2752_000732</name>
</gene>
<dbReference type="Pfam" id="PF03441">
    <property type="entry name" value="FAD_binding_7"/>
    <property type="match status" value="1"/>
</dbReference>
<dbReference type="PANTHER" id="PTHR11455">
    <property type="entry name" value="CRYPTOCHROME"/>
    <property type="match status" value="1"/>
</dbReference>
<reference evidence="8" key="2">
    <citation type="submission" date="2020-09" db="EMBL/GenBank/DDBJ databases">
        <authorList>
            <person name="Sun Q."/>
            <person name="Ohkuma M."/>
        </authorList>
    </citation>
    <scope>NUCLEOTIDE SEQUENCE</scope>
    <source>
        <strain evidence="8">JCM 16108</strain>
    </source>
</reference>
<keyword evidence="1 4" id="KW-0285">Flavoprotein</keyword>
<dbReference type="GO" id="GO:0006139">
    <property type="term" value="P:nucleobase-containing compound metabolic process"/>
    <property type="evidence" value="ECO:0007669"/>
    <property type="project" value="UniProtKB-ARBA"/>
</dbReference>
<dbReference type="RefSeq" id="WP_188869111.1">
    <property type="nucleotide sequence ID" value="NZ_BMOO01000001.1"/>
</dbReference>
<dbReference type="SUPFAM" id="SSF52425">
    <property type="entry name" value="Cryptochrome/photolyase, N-terminal domain"/>
    <property type="match status" value="1"/>
</dbReference>
<dbReference type="InterPro" id="IPR002081">
    <property type="entry name" value="Cryptochrome/DNA_photolyase_1"/>
</dbReference>
<organism evidence="8 10">
    <name type="scientific">Halarchaeum rubridurum</name>
    <dbReference type="NCBI Taxonomy" id="489911"/>
    <lineage>
        <taxon>Archaea</taxon>
        <taxon>Methanobacteriati</taxon>
        <taxon>Methanobacteriota</taxon>
        <taxon>Stenosarchaea group</taxon>
        <taxon>Halobacteria</taxon>
        <taxon>Halobacteriales</taxon>
        <taxon>Halobacteriaceae</taxon>
    </lineage>
</organism>